<feature type="region of interest" description="Disordered" evidence="1">
    <location>
        <begin position="141"/>
        <end position="163"/>
    </location>
</feature>
<proteinExistence type="predicted"/>
<evidence type="ECO:0008006" key="4">
    <source>
        <dbReference type="Google" id="ProtNLM"/>
    </source>
</evidence>
<gene>
    <name evidence="2" type="ORF">FHR20_001726</name>
</gene>
<protein>
    <recommendedName>
        <fullName evidence="4">YdhG-like domain-containing protein</fullName>
    </recommendedName>
</protein>
<keyword evidence="3" id="KW-1185">Reference proteome</keyword>
<dbReference type="RefSeq" id="WP_167299116.1">
    <property type="nucleotide sequence ID" value="NZ_JAASQV010000001.1"/>
</dbReference>
<reference evidence="2 3" key="1">
    <citation type="submission" date="2020-03" db="EMBL/GenBank/DDBJ databases">
        <title>Genomic Encyclopedia of Type Strains, Phase IV (KMG-IV): sequencing the most valuable type-strain genomes for metagenomic binning, comparative biology and taxonomic classification.</title>
        <authorList>
            <person name="Goeker M."/>
        </authorList>
    </citation>
    <scope>NUCLEOTIDE SEQUENCE [LARGE SCALE GENOMIC DNA]</scope>
    <source>
        <strain evidence="2 3">DSM 4733</strain>
    </source>
</reference>
<comment type="caution">
    <text evidence="2">The sequence shown here is derived from an EMBL/GenBank/DDBJ whole genome shotgun (WGS) entry which is preliminary data.</text>
</comment>
<dbReference type="Proteomes" id="UP000564677">
    <property type="component" value="Unassembled WGS sequence"/>
</dbReference>
<evidence type="ECO:0000313" key="2">
    <source>
        <dbReference type="EMBL" id="NIJ64795.1"/>
    </source>
</evidence>
<organism evidence="2 3">
    <name type="scientific">Sphingomonas leidyi</name>
    <dbReference type="NCBI Taxonomy" id="68569"/>
    <lineage>
        <taxon>Bacteria</taxon>
        <taxon>Pseudomonadati</taxon>
        <taxon>Pseudomonadota</taxon>
        <taxon>Alphaproteobacteria</taxon>
        <taxon>Sphingomonadales</taxon>
        <taxon>Sphingomonadaceae</taxon>
        <taxon>Sphingomonas</taxon>
    </lineage>
</organism>
<evidence type="ECO:0000313" key="3">
    <source>
        <dbReference type="Proteomes" id="UP000564677"/>
    </source>
</evidence>
<sequence>MTTMPADPGDVAATEAQLEGFIARFTPEIANRVRAARAVLRERLPGATELVYDNYNALAIGYGAGGKTSDAVFSLAVYPRNLLLYFLPGVGLPDPEGLLQGEGRLGRYVCLREVALLDAPAVIALIAAALDRARRPLPPEGGRTIVKSISARQRPRRPAGDAA</sequence>
<evidence type="ECO:0000256" key="1">
    <source>
        <dbReference type="SAM" id="MobiDB-lite"/>
    </source>
</evidence>
<name>A0A7X5UZH9_9SPHN</name>
<accession>A0A7X5UZH9</accession>
<dbReference type="AlphaFoldDB" id="A0A7X5UZH9"/>
<dbReference type="EMBL" id="JAASQV010000001">
    <property type="protein sequence ID" value="NIJ64795.1"/>
    <property type="molecule type" value="Genomic_DNA"/>
</dbReference>